<protein>
    <recommendedName>
        <fullName evidence="4">HAD family hydrolase</fullName>
    </recommendedName>
</protein>
<comment type="caution">
    <text evidence="2">The sequence shown here is derived from an EMBL/GenBank/DDBJ whole genome shotgun (WGS) entry which is preliminary data.</text>
</comment>
<proteinExistence type="inferred from homology"/>
<dbReference type="NCBIfam" id="TIGR01549">
    <property type="entry name" value="HAD-SF-IA-v1"/>
    <property type="match status" value="1"/>
</dbReference>
<dbReference type="SFLD" id="SFLDS00003">
    <property type="entry name" value="Haloacid_Dehalogenase"/>
    <property type="match status" value="1"/>
</dbReference>
<dbReference type="SFLD" id="SFLDG01129">
    <property type="entry name" value="C1.5:_HAD__Beta-PGM__Phosphata"/>
    <property type="match status" value="1"/>
</dbReference>
<dbReference type="Pfam" id="PF00702">
    <property type="entry name" value="Hydrolase"/>
    <property type="match status" value="1"/>
</dbReference>
<reference evidence="2 3" key="1">
    <citation type="submission" date="2015-06" db="EMBL/GenBank/DDBJ databases">
        <title>New insights into the roles of widespread benthic archaea in carbon and nitrogen cycling.</title>
        <authorList>
            <person name="Lazar C.S."/>
            <person name="Baker B.J."/>
            <person name="Seitz K.W."/>
            <person name="Hyde A.S."/>
            <person name="Dick G.J."/>
            <person name="Hinrichs K.-U."/>
            <person name="Teske A.P."/>
        </authorList>
    </citation>
    <scope>NUCLEOTIDE SEQUENCE [LARGE SCALE GENOMIC DNA]</scope>
    <source>
        <strain evidence="2">DG-45</strain>
    </source>
</reference>
<dbReference type="EMBL" id="LFWZ01000042">
    <property type="protein sequence ID" value="KON30088.1"/>
    <property type="molecule type" value="Genomic_DNA"/>
</dbReference>
<evidence type="ECO:0008006" key="4">
    <source>
        <dbReference type="Google" id="ProtNLM"/>
    </source>
</evidence>
<dbReference type="InterPro" id="IPR036412">
    <property type="entry name" value="HAD-like_sf"/>
</dbReference>
<dbReference type="PANTHER" id="PTHR43434:SF3">
    <property type="entry name" value="GMP_IMP NUCLEOTIDASE YRFG"/>
    <property type="match status" value="1"/>
</dbReference>
<dbReference type="GO" id="GO:0005829">
    <property type="term" value="C:cytosol"/>
    <property type="evidence" value="ECO:0007669"/>
    <property type="project" value="TreeGrafter"/>
</dbReference>
<dbReference type="GO" id="GO:0008967">
    <property type="term" value="F:phosphoglycolate phosphatase activity"/>
    <property type="evidence" value="ECO:0007669"/>
    <property type="project" value="TreeGrafter"/>
</dbReference>
<dbReference type="InterPro" id="IPR050155">
    <property type="entry name" value="HAD-like_hydrolase_sf"/>
</dbReference>
<dbReference type="Proteomes" id="UP000037210">
    <property type="component" value="Unassembled WGS sequence"/>
</dbReference>
<dbReference type="AlphaFoldDB" id="A0A0M0BNG6"/>
<comment type="similarity">
    <text evidence="1">Belongs to the HAD-like hydrolase superfamily.</text>
</comment>
<dbReference type="InterPro" id="IPR023214">
    <property type="entry name" value="HAD_sf"/>
</dbReference>
<dbReference type="GO" id="GO:0006281">
    <property type="term" value="P:DNA repair"/>
    <property type="evidence" value="ECO:0007669"/>
    <property type="project" value="TreeGrafter"/>
</dbReference>
<gene>
    <name evidence="2" type="ORF">AC482_04775</name>
</gene>
<sequence>MGRIEVVSFDMEGTLVDPGFSNLIWEEDIPRLYAEQRGIGLGAARERVLGEYTEVGEDRPEWYDVDYWFRRLGLPGDWRELLERRRDACRAYPEARGVLERLRDRHVLIVTSNTIREFLEVQLGDLDEFFAHVFSAPSDFGEVKKSTGFYLRICRMTGTAPTAMAHVGDHPRFDYEAPRQLGIEAFLLSRSGKDEGDHVVQDLREFERRLEMLEDPADR</sequence>
<dbReference type="PANTHER" id="PTHR43434">
    <property type="entry name" value="PHOSPHOGLYCOLATE PHOSPHATASE"/>
    <property type="match status" value="1"/>
</dbReference>
<organism evidence="2 3">
    <name type="scientific">miscellaneous Crenarchaeota group-15 archaeon DG-45</name>
    <dbReference type="NCBI Taxonomy" id="1685127"/>
    <lineage>
        <taxon>Archaea</taxon>
        <taxon>Candidatus Bathyarchaeota</taxon>
        <taxon>MCG-15</taxon>
    </lineage>
</organism>
<dbReference type="Gene3D" id="3.40.50.1000">
    <property type="entry name" value="HAD superfamily/HAD-like"/>
    <property type="match status" value="1"/>
</dbReference>
<evidence type="ECO:0000313" key="3">
    <source>
        <dbReference type="Proteomes" id="UP000037210"/>
    </source>
</evidence>
<dbReference type="SUPFAM" id="SSF56784">
    <property type="entry name" value="HAD-like"/>
    <property type="match status" value="1"/>
</dbReference>
<accession>A0A0M0BNG6</accession>
<name>A0A0M0BNG6_9ARCH</name>
<evidence type="ECO:0000313" key="2">
    <source>
        <dbReference type="EMBL" id="KON30088.1"/>
    </source>
</evidence>
<dbReference type="InterPro" id="IPR006439">
    <property type="entry name" value="HAD-SF_hydro_IA"/>
</dbReference>
<evidence type="ECO:0000256" key="1">
    <source>
        <dbReference type="ARBA" id="ARBA00007958"/>
    </source>
</evidence>